<dbReference type="STRING" id="1563681.BFP71_11125"/>
<accession>A0A1E5SY38</accession>
<evidence type="ECO:0000313" key="3">
    <source>
        <dbReference type="EMBL" id="OEK04039.1"/>
    </source>
</evidence>
<name>A0A1E5SY38_9BACT</name>
<evidence type="ECO:0000259" key="2">
    <source>
        <dbReference type="SMART" id="SM01204"/>
    </source>
</evidence>
<dbReference type="PANTHER" id="PTHR40252:SF2">
    <property type="entry name" value="BLR0328 PROTEIN"/>
    <property type="match status" value="1"/>
</dbReference>
<reference evidence="3 4" key="1">
    <citation type="submission" date="2016-08" db="EMBL/GenBank/DDBJ databases">
        <title>Draft genome of Fabibacter sp. strain SK-8.</title>
        <authorList>
            <person name="Wong S.-K."/>
            <person name="Hamasaki K."/>
            <person name="Yoshizawa S."/>
        </authorList>
    </citation>
    <scope>NUCLEOTIDE SEQUENCE [LARGE SCALE GENOMIC DNA]</scope>
    <source>
        <strain evidence="3 4">SK-8</strain>
    </source>
</reference>
<evidence type="ECO:0000313" key="4">
    <source>
        <dbReference type="Proteomes" id="UP000095552"/>
    </source>
</evidence>
<dbReference type="SMART" id="SM00897">
    <property type="entry name" value="FIST"/>
    <property type="match status" value="1"/>
</dbReference>
<evidence type="ECO:0008006" key="5">
    <source>
        <dbReference type="Google" id="ProtNLM"/>
    </source>
</evidence>
<evidence type="ECO:0000259" key="1">
    <source>
        <dbReference type="SMART" id="SM00897"/>
    </source>
</evidence>
<dbReference type="Pfam" id="PF10442">
    <property type="entry name" value="FIST_C"/>
    <property type="match status" value="1"/>
</dbReference>
<feature type="domain" description="FIST" evidence="1">
    <location>
        <begin position="25"/>
        <end position="218"/>
    </location>
</feature>
<gene>
    <name evidence="3" type="ORF">BFP71_11125</name>
</gene>
<dbReference type="Proteomes" id="UP000095552">
    <property type="component" value="Unassembled WGS sequence"/>
</dbReference>
<keyword evidence="4" id="KW-1185">Reference proteome</keyword>
<dbReference type="OrthoDB" id="9770435at2"/>
<feature type="domain" description="FIST C-domain" evidence="2">
    <location>
        <begin position="219"/>
        <end position="357"/>
    </location>
</feature>
<dbReference type="InterPro" id="IPR019494">
    <property type="entry name" value="FIST_C"/>
</dbReference>
<proteinExistence type="predicted"/>
<protein>
    <recommendedName>
        <fullName evidence="5">Histidine kinase</fullName>
    </recommendedName>
</protein>
<dbReference type="AlphaFoldDB" id="A0A1E5SY38"/>
<dbReference type="InterPro" id="IPR013702">
    <property type="entry name" value="FIST_domain_N"/>
</dbReference>
<dbReference type="EMBL" id="MDGQ01000005">
    <property type="protein sequence ID" value="OEK04039.1"/>
    <property type="molecule type" value="Genomic_DNA"/>
</dbReference>
<sequence length="377" mass="40655">MIVDQFLVAGNQISYSQKNITGNEQVSFVLVFTSRGNLESADWLPAVEEGYPGTEVISCSTSGEVYFSELTHEAITGMAVSLEKTPFAIHSAKLANKDKSFALGKNLAGKFSKNDLKHVLLFGDGWLVNGSDLVQGMYANLNKDVSISGGLAGDGANFSKTLVGLNDDIDQSMAVAIGFYGDALKVGFGAHGGWSELGETYEITKTEGREILELGELSPLPLYKQFLGDDADGLPGSALLYPVAVWLPGAEDHVVRTVFNTDEFNQSITLGEPTPVGAKLQFMRARFDDLLAGVRGAANEALSNLGKTPEMALMVSCIGRKLLFNQHIDQEIEQTRQVLGSQTPISGFYSYGEICPVEKDLAALHHQMLTLTLFTEA</sequence>
<dbReference type="Pfam" id="PF08495">
    <property type="entry name" value="FIST"/>
    <property type="match status" value="1"/>
</dbReference>
<dbReference type="SMART" id="SM01204">
    <property type="entry name" value="FIST_C"/>
    <property type="match status" value="1"/>
</dbReference>
<organism evidence="3 4">
    <name type="scientific">Roseivirga misakiensis</name>
    <dbReference type="NCBI Taxonomy" id="1563681"/>
    <lineage>
        <taxon>Bacteria</taxon>
        <taxon>Pseudomonadati</taxon>
        <taxon>Bacteroidota</taxon>
        <taxon>Cytophagia</taxon>
        <taxon>Cytophagales</taxon>
        <taxon>Roseivirgaceae</taxon>
        <taxon>Roseivirga</taxon>
    </lineage>
</organism>
<dbReference type="RefSeq" id="WP_069835544.1">
    <property type="nucleotide sequence ID" value="NZ_MDGQ01000005.1"/>
</dbReference>
<dbReference type="PANTHER" id="PTHR40252">
    <property type="entry name" value="BLR0328 PROTEIN"/>
    <property type="match status" value="1"/>
</dbReference>
<comment type="caution">
    <text evidence="3">The sequence shown here is derived from an EMBL/GenBank/DDBJ whole genome shotgun (WGS) entry which is preliminary data.</text>
</comment>